<evidence type="ECO:0000313" key="2">
    <source>
        <dbReference type="Proteomes" id="UP001428341"/>
    </source>
</evidence>
<gene>
    <name evidence="1" type="ORF">WN944_011225</name>
</gene>
<dbReference type="PANTHER" id="PTHR31110">
    <property type="entry name" value="PESTICIDAL CRYSTAL CRY8BA PROTEIN"/>
    <property type="match status" value="1"/>
</dbReference>
<protein>
    <submittedName>
        <fullName evidence="1">Uncharacterized protein</fullName>
    </submittedName>
</protein>
<keyword evidence="2" id="KW-1185">Reference proteome</keyword>
<dbReference type="Proteomes" id="UP001428341">
    <property type="component" value="Unassembled WGS sequence"/>
</dbReference>
<sequence>MPYLKFGILSFAFQGDFHELRTLYEVHSIKFGGGNLEGGVLSMDSTERGIVLKFLEGRKENRVWYNGSYYALGILDDTFASHMQRLQGNSLQERDLDPPRSVVEARSILCRDAANSTDTSSYYFV</sequence>
<organism evidence="1 2">
    <name type="scientific">Citrus x changshan-huyou</name>
    <dbReference type="NCBI Taxonomy" id="2935761"/>
    <lineage>
        <taxon>Eukaryota</taxon>
        <taxon>Viridiplantae</taxon>
        <taxon>Streptophyta</taxon>
        <taxon>Embryophyta</taxon>
        <taxon>Tracheophyta</taxon>
        <taxon>Spermatophyta</taxon>
        <taxon>Magnoliopsida</taxon>
        <taxon>eudicotyledons</taxon>
        <taxon>Gunneridae</taxon>
        <taxon>Pentapetalae</taxon>
        <taxon>rosids</taxon>
        <taxon>malvids</taxon>
        <taxon>Sapindales</taxon>
        <taxon>Rutaceae</taxon>
        <taxon>Aurantioideae</taxon>
        <taxon>Citrus</taxon>
    </lineage>
</organism>
<accession>A0AAP0MVJ7</accession>
<reference evidence="1 2" key="1">
    <citation type="submission" date="2024-05" db="EMBL/GenBank/DDBJ databases">
        <title>Haplotype-resolved chromosome-level genome assembly of Huyou (Citrus changshanensis).</title>
        <authorList>
            <person name="Miao C."/>
            <person name="Chen W."/>
            <person name="Wu Y."/>
            <person name="Wang L."/>
            <person name="Zhao S."/>
            <person name="Grierson D."/>
            <person name="Xu C."/>
            <person name="Chen K."/>
        </authorList>
    </citation>
    <scope>NUCLEOTIDE SEQUENCE [LARGE SCALE GENOMIC DNA]</scope>
    <source>
        <strain evidence="1">01-14</strain>
        <tissue evidence="1">Leaf</tissue>
    </source>
</reference>
<dbReference type="AlphaFoldDB" id="A0AAP0MVJ7"/>
<dbReference type="PANTHER" id="PTHR31110:SF3">
    <property type="entry name" value="PORTAL PROTEIN"/>
    <property type="match status" value="1"/>
</dbReference>
<comment type="caution">
    <text evidence="1">The sequence shown here is derived from an EMBL/GenBank/DDBJ whole genome shotgun (WGS) entry which is preliminary data.</text>
</comment>
<proteinExistence type="predicted"/>
<evidence type="ECO:0000313" key="1">
    <source>
        <dbReference type="EMBL" id="KAK9222786.1"/>
    </source>
</evidence>
<dbReference type="EMBL" id="JBCGBO010000002">
    <property type="protein sequence ID" value="KAK9222786.1"/>
    <property type="molecule type" value="Genomic_DNA"/>
</dbReference>
<name>A0AAP0MVJ7_9ROSI</name>